<evidence type="ECO:0000256" key="8">
    <source>
        <dbReference type="SAM" id="MobiDB-lite"/>
    </source>
</evidence>
<dbReference type="PROSITE" id="PS00527">
    <property type="entry name" value="RIBOSOMAL_S14"/>
    <property type="match status" value="1"/>
</dbReference>
<dbReference type="SUPFAM" id="SSF57716">
    <property type="entry name" value="Glucocorticoid receptor-like (DNA-binding domain)"/>
    <property type="match status" value="1"/>
</dbReference>
<keyword evidence="5 7" id="KW-0689">Ribosomal protein</keyword>
<evidence type="ECO:0000256" key="3">
    <source>
        <dbReference type="ARBA" id="ARBA00022833"/>
    </source>
</evidence>
<evidence type="ECO:0000256" key="7">
    <source>
        <dbReference type="HAMAP-Rule" id="MF_01364"/>
    </source>
</evidence>
<dbReference type="HOGENOM" id="CLU_177289_2_1_2"/>
<organism evidence="9 12">
    <name type="scientific">Natronobacterium gregoryi (strain ATCC 43098 / DSM 3393 / CCM 3738 / CIP 104747 / IAM 13177 / JCM 8860 / NBRC 102187 / NCIMB 2189 / SP2)</name>
    <dbReference type="NCBI Taxonomy" id="797304"/>
    <lineage>
        <taxon>Archaea</taxon>
        <taxon>Methanobacteriati</taxon>
        <taxon>Methanobacteriota</taxon>
        <taxon>Stenosarchaea group</taxon>
        <taxon>Halobacteria</taxon>
        <taxon>Halobacteriales</taxon>
        <taxon>Natrialbaceae</taxon>
        <taxon>Natronobacterium</taxon>
    </lineage>
</organism>
<evidence type="ECO:0000256" key="5">
    <source>
        <dbReference type="ARBA" id="ARBA00022980"/>
    </source>
</evidence>
<dbReference type="RefSeq" id="WP_005580142.1">
    <property type="nucleotide sequence ID" value="NC_019792.1"/>
</dbReference>
<dbReference type="EMBL" id="AOIC01000089">
    <property type="protein sequence ID" value="ELY66616.1"/>
    <property type="molecule type" value="Genomic_DNA"/>
</dbReference>
<dbReference type="STRING" id="797304.Natgr_0301"/>
<comment type="cofactor">
    <cofactor evidence="7">
        <name>Zn(2+)</name>
        <dbReference type="ChEBI" id="CHEBI:29105"/>
    </cofactor>
    <text evidence="7">Binds 1 zinc ion per subunit.</text>
</comment>
<dbReference type="InterPro" id="IPR023676">
    <property type="entry name" value="Ribosomal_uS14_arc"/>
</dbReference>
<dbReference type="Proteomes" id="UP000011613">
    <property type="component" value="Unassembled WGS sequence"/>
</dbReference>
<evidence type="ECO:0000313" key="12">
    <source>
        <dbReference type="Proteomes" id="UP000010468"/>
    </source>
</evidence>
<reference evidence="9" key="2">
    <citation type="submission" date="2012-03" db="EMBL/GenBank/DDBJ databases">
        <title>Complete sequence of Natronobacterium gregoryi SP2.</title>
        <authorList>
            <consortium name="US DOE Joint Genome Institute"/>
            <person name="Lucas S."/>
            <person name="Han J."/>
            <person name="Lapidus A."/>
            <person name="Cheng J.-F."/>
            <person name="Goodwin L."/>
            <person name="Pitluck S."/>
            <person name="Peters L."/>
            <person name="Mikhailova N."/>
            <person name="Teshima H."/>
            <person name="Detter J.C."/>
            <person name="Han C."/>
            <person name="Tapia R."/>
            <person name="Land M."/>
            <person name="Hauser L."/>
            <person name="Kyrpides N."/>
            <person name="Ivanova N."/>
            <person name="Pagani I."/>
            <person name="Sproer C."/>
            <person name="Anderson I."/>
            <person name="Woyke T."/>
        </authorList>
    </citation>
    <scope>NUCLEOTIDE SEQUENCE</scope>
    <source>
        <strain evidence="9">SP2</strain>
    </source>
</reference>
<dbReference type="GO" id="GO:0003735">
    <property type="term" value="F:structural constituent of ribosome"/>
    <property type="evidence" value="ECO:0007669"/>
    <property type="project" value="InterPro"/>
</dbReference>
<evidence type="ECO:0000313" key="9">
    <source>
        <dbReference type="EMBL" id="AFZ71559.1"/>
    </source>
</evidence>
<name>L0ADQ3_NATGS</name>
<comment type="similarity">
    <text evidence="7">Belongs to the universal ribosomal protein uS14 family. Zinc-binding uS14 subfamily.</text>
</comment>
<protein>
    <recommendedName>
        <fullName evidence="7">Small ribosomal subunit protein uS14</fullName>
    </recommendedName>
</protein>
<dbReference type="EMBL" id="PKKI01000009">
    <property type="protein sequence ID" value="PLK21328.1"/>
    <property type="molecule type" value="Genomic_DNA"/>
</dbReference>
<dbReference type="Proteomes" id="UP000234484">
    <property type="component" value="Unassembled WGS sequence"/>
</dbReference>
<feature type="binding site" evidence="7">
    <location>
        <position position="35"/>
    </location>
    <ligand>
        <name>Zn(2+)</name>
        <dbReference type="ChEBI" id="CHEBI:29105"/>
    </ligand>
</feature>
<gene>
    <name evidence="10" type="primary">rps14P</name>
    <name evidence="7" type="synonym">rps14</name>
    <name evidence="9" type="ordered locus">Natgr_0301</name>
    <name evidence="10" type="ORF">C490_12627</name>
    <name evidence="11" type="ORF">CYV19_04640</name>
</gene>
<dbReference type="Pfam" id="PF00253">
    <property type="entry name" value="Ribosomal_S14"/>
    <property type="match status" value="1"/>
</dbReference>
<evidence type="ECO:0000256" key="2">
    <source>
        <dbReference type="ARBA" id="ARBA00022730"/>
    </source>
</evidence>
<feature type="binding site" evidence="7">
    <location>
        <position position="38"/>
    </location>
    <ligand>
        <name>Zn(2+)</name>
        <dbReference type="ChEBI" id="CHEBI:29105"/>
    </ligand>
</feature>
<sequence length="70" mass="8111">MSESEPEQDEAQPEASAADQTGEHTAKRTEQIEECQRCGRKQGLVGKYDINLCRQCFREIARDMGFRKYR</sequence>
<dbReference type="PATRIC" id="fig|797304.7.peg.2567"/>
<dbReference type="Proteomes" id="UP000010468">
    <property type="component" value="Chromosome"/>
</dbReference>
<comment type="function">
    <text evidence="7">Binds 16S rRNA, required for the assembly of 30S particles.</text>
</comment>
<dbReference type="InterPro" id="IPR039744">
    <property type="entry name" value="RIbosomal_uS14_euk_arc"/>
</dbReference>
<evidence type="ECO:0000313" key="14">
    <source>
        <dbReference type="Proteomes" id="UP000234484"/>
    </source>
</evidence>
<dbReference type="KEGG" id="nge:Natgr_0301"/>
<keyword evidence="6 7" id="KW-0687">Ribonucleoprotein</keyword>
<keyword evidence="4 7" id="KW-0694">RNA-binding</keyword>
<feature type="binding site" evidence="7">
    <location>
        <position position="53"/>
    </location>
    <ligand>
        <name>Zn(2+)</name>
        <dbReference type="ChEBI" id="CHEBI:29105"/>
    </ligand>
</feature>
<evidence type="ECO:0000313" key="13">
    <source>
        <dbReference type="Proteomes" id="UP000011613"/>
    </source>
</evidence>
<dbReference type="GO" id="GO:0002181">
    <property type="term" value="P:cytoplasmic translation"/>
    <property type="evidence" value="ECO:0007669"/>
    <property type="project" value="TreeGrafter"/>
</dbReference>
<evidence type="ECO:0000313" key="11">
    <source>
        <dbReference type="EMBL" id="PLK21328.1"/>
    </source>
</evidence>
<dbReference type="GO" id="GO:0022627">
    <property type="term" value="C:cytosolic small ribosomal subunit"/>
    <property type="evidence" value="ECO:0007669"/>
    <property type="project" value="TreeGrafter"/>
</dbReference>
<feature type="compositionally biased region" description="Basic and acidic residues" evidence="8">
    <location>
        <begin position="21"/>
        <end position="34"/>
    </location>
</feature>
<comment type="subunit">
    <text evidence="7">Part of the 30S ribosomal subunit.</text>
</comment>
<dbReference type="InterPro" id="IPR001209">
    <property type="entry name" value="Ribosomal_uS14"/>
</dbReference>
<keyword evidence="3 7" id="KW-0862">Zinc</keyword>
<dbReference type="PANTHER" id="PTHR12010">
    <property type="entry name" value="40S RIBOSOMAL PROTEIN S29"/>
    <property type="match status" value="1"/>
</dbReference>
<dbReference type="GO" id="GO:0019843">
    <property type="term" value="F:rRNA binding"/>
    <property type="evidence" value="ECO:0007669"/>
    <property type="project" value="UniProtKB-UniRule"/>
</dbReference>
<evidence type="ECO:0000256" key="1">
    <source>
        <dbReference type="ARBA" id="ARBA00022723"/>
    </source>
</evidence>
<dbReference type="HAMAP" id="MF_01364_A">
    <property type="entry name" value="Ribosomal_uS14_2_A"/>
    <property type="match status" value="1"/>
</dbReference>
<dbReference type="PANTHER" id="PTHR12010:SF2">
    <property type="entry name" value="40S RIBOSOMAL PROTEIN S29"/>
    <property type="match status" value="1"/>
</dbReference>
<dbReference type="Gene3D" id="4.10.830.10">
    <property type="entry name" value="30s Ribosomal Protein S14, Chain N"/>
    <property type="match status" value="1"/>
</dbReference>
<keyword evidence="2 7" id="KW-0699">rRNA-binding</keyword>
<dbReference type="AlphaFoldDB" id="L0ADQ3"/>
<proteinExistence type="inferred from homology"/>
<feature type="compositionally biased region" description="Acidic residues" evidence="8">
    <location>
        <begin position="1"/>
        <end position="12"/>
    </location>
</feature>
<keyword evidence="12" id="KW-1185">Reference proteome</keyword>
<dbReference type="eggNOG" id="arCOG00782">
    <property type="taxonomic scope" value="Archaea"/>
</dbReference>
<reference evidence="10 13" key="3">
    <citation type="journal article" date="2014" name="PLoS Genet.">
        <title>Phylogenetically driven sequencing of extremely halophilic archaea reveals strategies for static and dynamic osmo-response.</title>
        <authorList>
            <person name="Becker E.A."/>
            <person name="Seitzer P.M."/>
            <person name="Tritt A."/>
            <person name="Larsen D."/>
            <person name="Krusor M."/>
            <person name="Yao A.I."/>
            <person name="Wu D."/>
            <person name="Madern D."/>
            <person name="Eisen J.A."/>
            <person name="Darling A.E."/>
            <person name="Facciotti M.T."/>
        </authorList>
    </citation>
    <scope>NUCLEOTIDE SEQUENCE [LARGE SCALE GENOMIC DNA]</scope>
    <source>
        <strain evidence="10 13">SP2</strain>
    </source>
</reference>
<dbReference type="GeneID" id="14207465"/>
<dbReference type="InterPro" id="IPR043140">
    <property type="entry name" value="Ribosomal_uS14_sf"/>
</dbReference>
<reference evidence="11 14" key="4">
    <citation type="submission" date="2017-12" db="EMBL/GenBank/DDBJ databases">
        <title>The characterization of oligonucleotides binding to NgAgo.</title>
        <authorList>
            <person name="Jiang L."/>
            <person name="He B."/>
            <person name="Kang J."/>
            <person name="Yu M."/>
            <person name="Li N."/>
            <person name="Fang Y."/>
            <person name="Tang Z."/>
            <person name="Wu P."/>
            <person name="Yao P."/>
            <person name="Huang J."/>
        </authorList>
    </citation>
    <scope>NUCLEOTIDE SEQUENCE [LARGE SCALE GENOMIC DNA]</scope>
    <source>
        <strain evidence="11 14">SP2</strain>
        <tissue evidence="11">Freeze-dried powder thallus</tissue>
    </source>
</reference>
<feature type="binding site" evidence="7">
    <location>
        <position position="56"/>
    </location>
    <ligand>
        <name>Zn(2+)</name>
        <dbReference type="ChEBI" id="CHEBI:29105"/>
    </ligand>
</feature>
<dbReference type="InterPro" id="IPR018271">
    <property type="entry name" value="Ribosomal_uS14_CS"/>
</dbReference>
<evidence type="ECO:0000256" key="4">
    <source>
        <dbReference type="ARBA" id="ARBA00022884"/>
    </source>
</evidence>
<reference evidence="12" key="1">
    <citation type="submission" date="2012-03" db="EMBL/GenBank/DDBJ databases">
        <title>Complete sequence of Natronobacterium gregoryi SP2.</title>
        <authorList>
            <person name="Lucas S."/>
            <person name="Han J."/>
            <person name="Lapidus A."/>
            <person name="Cheng J.-F."/>
            <person name="Goodwin L."/>
            <person name="Pitluck S."/>
            <person name="Peters L."/>
            <person name="Mikhailova N."/>
            <person name="Teshima H."/>
            <person name="Detter J.C."/>
            <person name="Han C."/>
            <person name="Tapia R."/>
            <person name="Land M."/>
            <person name="Hauser L."/>
            <person name="Kyrpides N."/>
            <person name="Ivanova N."/>
            <person name="Pagani I."/>
            <person name="Sproer C."/>
            <person name="Anderson I."/>
            <person name="Woyke T."/>
        </authorList>
    </citation>
    <scope>NUCLEOTIDE SEQUENCE [LARGE SCALE GENOMIC DNA]</scope>
    <source>
        <strain evidence="12">ATCC 43098 / CCM 3738 / NCIMB 2189 / SP2</strain>
    </source>
</reference>
<evidence type="ECO:0000313" key="10">
    <source>
        <dbReference type="EMBL" id="ELY66616.1"/>
    </source>
</evidence>
<dbReference type="NCBIfam" id="NF004424">
    <property type="entry name" value="PRK05766.1"/>
    <property type="match status" value="1"/>
</dbReference>
<dbReference type="GO" id="GO:0008270">
    <property type="term" value="F:zinc ion binding"/>
    <property type="evidence" value="ECO:0007669"/>
    <property type="project" value="UniProtKB-UniRule"/>
</dbReference>
<evidence type="ECO:0000256" key="6">
    <source>
        <dbReference type="ARBA" id="ARBA00023274"/>
    </source>
</evidence>
<accession>L0ADQ3</accession>
<dbReference type="FunFam" id="4.10.830.10:FF:000002">
    <property type="entry name" value="40S ribosomal protein S29"/>
    <property type="match status" value="1"/>
</dbReference>
<dbReference type="EMBL" id="CP003377">
    <property type="protein sequence ID" value="AFZ71559.1"/>
    <property type="molecule type" value="Genomic_DNA"/>
</dbReference>
<feature type="region of interest" description="Disordered" evidence="8">
    <location>
        <begin position="1"/>
        <end position="34"/>
    </location>
</feature>
<keyword evidence="1 7" id="KW-0479">Metal-binding</keyword>